<dbReference type="InterPro" id="IPR001387">
    <property type="entry name" value="Cro/C1-type_HTH"/>
</dbReference>
<feature type="coiled-coil region" evidence="1">
    <location>
        <begin position="68"/>
        <end position="95"/>
    </location>
</feature>
<dbReference type="GO" id="GO:0003677">
    <property type="term" value="F:DNA binding"/>
    <property type="evidence" value="ECO:0007669"/>
    <property type="project" value="InterPro"/>
</dbReference>
<dbReference type="AlphaFoldDB" id="A0A4U1C4J5"/>
<dbReference type="SUPFAM" id="SSF47413">
    <property type="entry name" value="lambda repressor-like DNA-binding domains"/>
    <property type="match status" value="1"/>
</dbReference>
<keyword evidence="1" id="KW-0175">Coiled coil</keyword>
<feature type="domain" description="HTH cro/C1-type" evidence="2">
    <location>
        <begin position="8"/>
        <end position="62"/>
    </location>
</feature>
<accession>A0A4U1C4J5</accession>
<evidence type="ECO:0000256" key="1">
    <source>
        <dbReference type="SAM" id="Coils"/>
    </source>
</evidence>
<name>A0A4U1C4J5_9SPHI</name>
<dbReference type="RefSeq" id="WP_136824384.1">
    <property type="nucleotide sequence ID" value="NZ_SWBP01000001.1"/>
</dbReference>
<dbReference type="SMART" id="SM00530">
    <property type="entry name" value="HTH_XRE"/>
    <property type="match status" value="1"/>
</dbReference>
<reference evidence="3 4" key="1">
    <citation type="submission" date="2019-04" db="EMBL/GenBank/DDBJ databases">
        <title>Pedobacter sp. AR-3-17 sp. nov., isolated from Arctic soil.</title>
        <authorList>
            <person name="Dahal R.H."/>
            <person name="Kim D.-U."/>
        </authorList>
    </citation>
    <scope>NUCLEOTIDE SEQUENCE [LARGE SCALE GENOMIC DNA]</scope>
    <source>
        <strain evidence="3 4">AR-3-17</strain>
    </source>
</reference>
<gene>
    <name evidence="3" type="ORF">FA046_00390</name>
</gene>
<evidence type="ECO:0000313" key="4">
    <source>
        <dbReference type="Proteomes" id="UP000308181"/>
    </source>
</evidence>
<dbReference type="OrthoDB" id="4762426at2"/>
<protein>
    <submittedName>
        <fullName evidence="3">Helix-turn-helix transcriptional regulator</fullName>
    </submittedName>
</protein>
<dbReference type="InterPro" id="IPR010982">
    <property type="entry name" value="Lambda_DNA-bd_dom_sf"/>
</dbReference>
<dbReference type="Gene3D" id="1.10.260.40">
    <property type="entry name" value="lambda repressor-like DNA-binding domains"/>
    <property type="match status" value="1"/>
</dbReference>
<proteinExistence type="predicted"/>
<keyword evidence="4" id="KW-1185">Reference proteome</keyword>
<evidence type="ECO:0000259" key="2">
    <source>
        <dbReference type="PROSITE" id="PS50943"/>
    </source>
</evidence>
<sequence>MNKFGDLIRSTREQKEMLLRHIAAELDVDTALVSKIERGEKTAKREHVLALAHLFNINPEKLIALWLADQVSELVENEEQALQALKIAEKELINNKSKSI</sequence>
<evidence type="ECO:0000313" key="3">
    <source>
        <dbReference type="EMBL" id="TKC00175.1"/>
    </source>
</evidence>
<dbReference type="PROSITE" id="PS50943">
    <property type="entry name" value="HTH_CROC1"/>
    <property type="match status" value="1"/>
</dbReference>
<dbReference type="CDD" id="cd00093">
    <property type="entry name" value="HTH_XRE"/>
    <property type="match status" value="1"/>
</dbReference>
<dbReference type="Proteomes" id="UP000308181">
    <property type="component" value="Unassembled WGS sequence"/>
</dbReference>
<dbReference type="EMBL" id="SWBP01000001">
    <property type="protein sequence ID" value="TKC00175.1"/>
    <property type="molecule type" value="Genomic_DNA"/>
</dbReference>
<organism evidence="3 4">
    <name type="scientific">Pedobacter cryophilus</name>
    <dbReference type="NCBI Taxonomy" id="2571271"/>
    <lineage>
        <taxon>Bacteria</taxon>
        <taxon>Pseudomonadati</taxon>
        <taxon>Bacteroidota</taxon>
        <taxon>Sphingobacteriia</taxon>
        <taxon>Sphingobacteriales</taxon>
        <taxon>Sphingobacteriaceae</taxon>
        <taxon>Pedobacter</taxon>
    </lineage>
</organism>
<dbReference type="Pfam" id="PF13560">
    <property type="entry name" value="HTH_31"/>
    <property type="match status" value="1"/>
</dbReference>
<comment type="caution">
    <text evidence="3">The sequence shown here is derived from an EMBL/GenBank/DDBJ whole genome shotgun (WGS) entry which is preliminary data.</text>
</comment>